<organism evidence="2">
    <name type="scientific">Flexilinea flocculi</name>
    <dbReference type="NCBI Taxonomy" id="1678840"/>
    <lineage>
        <taxon>Bacteria</taxon>
        <taxon>Bacillati</taxon>
        <taxon>Chloroflexota</taxon>
        <taxon>Anaerolineae</taxon>
        <taxon>Anaerolineales</taxon>
        <taxon>Anaerolineaceae</taxon>
        <taxon>Flexilinea</taxon>
    </lineage>
</organism>
<accession>A0A0S7BX74</accession>
<evidence type="ECO:0000313" key="3">
    <source>
        <dbReference type="Proteomes" id="UP000053370"/>
    </source>
</evidence>
<proteinExistence type="predicted"/>
<reference evidence="2" key="1">
    <citation type="journal article" date="2015" name="Genome Announc.">
        <title>Draft Genome Sequence of Anaerolineae Strain TC1, a Novel Isolate from a Methanogenic Wastewater Treatment System.</title>
        <authorList>
            <person name="Matsuura N."/>
            <person name="Tourlousse D.M."/>
            <person name="Sun L."/>
            <person name="Toyonaga M."/>
            <person name="Kuroda K."/>
            <person name="Ohashi A."/>
            <person name="Cruz R."/>
            <person name="Yamaguchi T."/>
            <person name="Sekiguchi Y."/>
        </authorList>
    </citation>
    <scope>NUCLEOTIDE SEQUENCE [LARGE SCALE GENOMIC DNA]</scope>
    <source>
        <strain evidence="2">TC1</strain>
    </source>
</reference>
<dbReference type="Proteomes" id="UP000053370">
    <property type="component" value="Unassembled WGS sequence"/>
</dbReference>
<feature type="transmembrane region" description="Helical" evidence="1">
    <location>
        <begin position="193"/>
        <end position="215"/>
    </location>
</feature>
<name>A0A0S7BX74_9CHLR</name>
<keyword evidence="1" id="KW-0812">Transmembrane</keyword>
<sequence length="238" mass="28897">MGRFVHKTYVLLNSITLPFSILMGMVLLVFQPWFLQYEYSRSNFPPDQYGFSYEDRIQYGTASLLFITKNHPKEFLSNLTFDVVSPIYNQRELDHMMDVQVVFRNAKRIWIVFFFLYFFQTLIFFRKPNFQLIIRQILTYGSQLTIVIFFFIFFVVIFAFDPFFQFFHQLFFTENSWLFYENDTLIRLFPEKLWIDGFLIVSVLTIMTALIFFLIGTDFSIFKKHSHRFNFLKFFRKG</sequence>
<dbReference type="InterPro" id="IPR010178">
    <property type="entry name" value="Lit"/>
</dbReference>
<evidence type="ECO:0008006" key="4">
    <source>
        <dbReference type="Google" id="ProtNLM"/>
    </source>
</evidence>
<gene>
    <name evidence="2" type="ORF">ATC1_131258</name>
</gene>
<dbReference type="Pfam" id="PF07314">
    <property type="entry name" value="Lit"/>
    <property type="match status" value="1"/>
</dbReference>
<dbReference type="EMBL" id="DF968181">
    <property type="protein sequence ID" value="GAP41273.1"/>
    <property type="molecule type" value="Genomic_DNA"/>
</dbReference>
<dbReference type="RefSeq" id="WP_062282151.1">
    <property type="nucleotide sequence ID" value="NZ_DF968181.1"/>
</dbReference>
<feature type="transmembrane region" description="Helical" evidence="1">
    <location>
        <begin position="137"/>
        <end position="160"/>
    </location>
</feature>
<protein>
    <recommendedName>
        <fullName evidence="4">Integral membrane protein TIGR01906</fullName>
    </recommendedName>
</protein>
<keyword evidence="1" id="KW-1133">Transmembrane helix</keyword>
<feature type="transmembrane region" description="Helical" evidence="1">
    <location>
        <begin position="108"/>
        <end position="125"/>
    </location>
</feature>
<keyword evidence="1" id="KW-0472">Membrane</keyword>
<dbReference type="OrthoDB" id="9813051at2"/>
<evidence type="ECO:0000313" key="2">
    <source>
        <dbReference type="EMBL" id="GAP41273.1"/>
    </source>
</evidence>
<feature type="transmembrane region" description="Helical" evidence="1">
    <location>
        <begin position="12"/>
        <end position="34"/>
    </location>
</feature>
<dbReference type="AlphaFoldDB" id="A0A0S7BX74"/>
<dbReference type="STRING" id="1678840.ATC1_131258"/>
<evidence type="ECO:0000256" key="1">
    <source>
        <dbReference type="SAM" id="Phobius"/>
    </source>
</evidence>
<keyword evidence="3" id="KW-1185">Reference proteome</keyword>